<dbReference type="RefSeq" id="WP_008174365.1">
    <property type="nucleotide sequence ID" value="NZ_AGTR01000055.1"/>
</dbReference>
<accession>G6YVB7</accession>
<reference evidence="1 2" key="1">
    <citation type="journal article" date="2012" name="J. Bacteriol.">
        <title>Genome sequence of deep-sea manganese-oxidizing bacterium Marinobacter manganoxydans MnI7-9.</title>
        <authorList>
            <person name="Wang H."/>
            <person name="Li H."/>
            <person name="Shao Z."/>
            <person name="Liao S."/>
            <person name="Johnstone L."/>
            <person name="Rensing C."/>
            <person name="Wang G."/>
        </authorList>
    </citation>
    <scope>NUCLEOTIDE SEQUENCE [LARGE SCALE GENOMIC DNA]</scope>
    <source>
        <strain evidence="1 2">MnI7-9</strain>
    </source>
</reference>
<dbReference type="Proteomes" id="UP000003208">
    <property type="component" value="Unassembled WGS sequence"/>
</dbReference>
<evidence type="ECO:0000313" key="2">
    <source>
        <dbReference type="Proteomes" id="UP000003208"/>
    </source>
</evidence>
<proteinExistence type="predicted"/>
<keyword evidence="2" id="KW-1185">Reference proteome</keyword>
<organism evidence="1 2">
    <name type="scientific">Marinobacter manganoxydans MnI7-9</name>
    <dbReference type="NCBI Taxonomy" id="1094979"/>
    <lineage>
        <taxon>Bacteria</taxon>
        <taxon>Pseudomonadati</taxon>
        <taxon>Pseudomonadota</taxon>
        <taxon>Gammaproteobacteria</taxon>
        <taxon>Pseudomonadales</taxon>
        <taxon>Marinobacteraceae</taxon>
        <taxon>Marinobacter</taxon>
    </lineage>
</organism>
<name>G6YVB7_9GAMM</name>
<dbReference type="AlphaFoldDB" id="G6YVB7"/>
<gene>
    <name evidence="1" type="ORF">KYE_14060</name>
</gene>
<sequence>MKKNGAFVNLFLSGGLQKSPKYRGQPKKIGAELLCFSELEATAQKKPELRHANFKVIYIYGLHRRQNCLIG</sequence>
<protein>
    <submittedName>
        <fullName evidence="1">Uncharacterized protein</fullName>
    </submittedName>
</protein>
<dbReference type="EMBL" id="AGTR01000055">
    <property type="protein sequence ID" value="EHJ03866.1"/>
    <property type="molecule type" value="Genomic_DNA"/>
</dbReference>
<evidence type="ECO:0000313" key="1">
    <source>
        <dbReference type="EMBL" id="EHJ03866.1"/>
    </source>
</evidence>